<dbReference type="GO" id="GO:0032259">
    <property type="term" value="P:methylation"/>
    <property type="evidence" value="ECO:0007669"/>
    <property type="project" value="UniProtKB-KW"/>
</dbReference>
<keyword evidence="2" id="KW-0489">Methyltransferase</keyword>
<protein>
    <submittedName>
        <fullName evidence="2">SAM-dependent methyltransferase</fullName>
    </submittedName>
</protein>
<evidence type="ECO:0000259" key="1">
    <source>
        <dbReference type="Pfam" id="PF08241"/>
    </source>
</evidence>
<dbReference type="SUPFAM" id="SSF158997">
    <property type="entry name" value="Trm112p-like"/>
    <property type="match status" value="1"/>
</dbReference>
<keyword evidence="2" id="KW-0808">Transferase</keyword>
<dbReference type="GO" id="GO:0008757">
    <property type="term" value="F:S-adenosylmethionine-dependent methyltransferase activity"/>
    <property type="evidence" value="ECO:0007669"/>
    <property type="project" value="InterPro"/>
</dbReference>
<evidence type="ECO:0000313" key="2">
    <source>
        <dbReference type="EMBL" id="TPG08126.1"/>
    </source>
</evidence>
<dbReference type="EMBL" id="RCZK01000017">
    <property type="protein sequence ID" value="TPG08126.1"/>
    <property type="molecule type" value="Genomic_DNA"/>
</dbReference>
<comment type="caution">
    <text evidence="2">The sequence shown here is derived from an EMBL/GenBank/DDBJ whole genome shotgun (WGS) entry which is preliminary data.</text>
</comment>
<organism evidence="2 3">
    <name type="scientific">Sphingomonas oligophenolica</name>
    <dbReference type="NCBI Taxonomy" id="301154"/>
    <lineage>
        <taxon>Bacteria</taxon>
        <taxon>Pseudomonadati</taxon>
        <taxon>Pseudomonadota</taxon>
        <taxon>Alphaproteobacteria</taxon>
        <taxon>Sphingomonadales</taxon>
        <taxon>Sphingomonadaceae</taxon>
        <taxon>Sphingomonas</taxon>
    </lineage>
</organism>
<proteinExistence type="predicted"/>
<sequence length="313" mass="34363">MNMVPEKLRALLVCPTCHEGAVEASTAGCTCIACRTNYAISDGRPIMIRPDNCVFQPSSYLAVNDAGMPRRTAARYVPQPSVNLSVDPMIDRLAKMLDCSARVLVVGAGTQRSWLGPRLGDTRTIVYCDIDVAATVDLFCDAHDLPFGDASFDAVITTAVLEHVLYPERAAQEISRVVRPGGLLYSELPFMQQVHEGAYDFTRYTLSGHRRLFNGFDPIEVGMVAGPATSLVWAIENFLVAFPSSLRARQVARAASRVAFGWIKYLDHLLKDKPQAMDGASCTYILGRRRMLDLVPDHAIIDGYVGGRALRHS</sequence>
<dbReference type="OrthoDB" id="163232at2"/>
<dbReference type="RefSeq" id="WP_140872666.1">
    <property type="nucleotide sequence ID" value="NZ_RCZK01000017.1"/>
</dbReference>
<feature type="domain" description="Methyltransferase type 11" evidence="1">
    <location>
        <begin position="139"/>
        <end position="185"/>
    </location>
</feature>
<dbReference type="InterPro" id="IPR013216">
    <property type="entry name" value="Methyltransf_11"/>
</dbReference>
<dbReference type="SUPFAM" id="SSF53335">
    <property type="entry name" value="S-adenosyl-L-methionine-dependent methyltransferases"/>
    <property type="match status" value="1"/>
</dbReference>
<accession>A0A502C8R7</accession>
<keyword evidence="3" id="KW-1185">Reference proteome</keyword>
<name>A0A502C8R7_9SPHN</name>
<dbReference type="Proteomes" id="UP000318413">
    <property type="component" value="Unassembled WGS sequence"/>
</dbReference>
<dbReference type="CDD" id="cd02440">
    <property type="entry name" value="AdoMet_MTases"/>
    <property type="match status" value="1"/>
</dbReference>
<reference evidence="2 3" key="1">
    <citation type="journal article" date="2019" name="Environ. Microbiol.">
        <title>Species interactions and distinct microbial communities in high Arctic permafrost affected cryosols are associated with the CH4 and CO2 gas fluxes.</title>
        <authorList>
            <person name="Altshuler I."/>
            <person name="Hamel J."/>
            <person name="Turney S."/>
            <person name="Magnuson E."/>
            <person name="Levesque R."/>
            <person name="Greer C."/>
            <person name="Whyte L.G."/>
        </authorList>
    </citation>
    <scope>NUCLEOTIDE SEQUENCE [LARGE SCALE GENOMIC DNA]</scope>
    <source>
        <strain evidence="2 3">S5.1</strain>
    </source>
</reference>
<dbReference type="AlphaFoldDB" id="A0A502C8R7"/>
<evidence type="ECO:0000313" key="3">
    <source>
        <dbReference type="Proteomes" id="UP000318413"/>
    </source>
</evidence>
<gene>
    <name evidence="2" type="ORF">EAH84_14230</name>
</gene>
<dbReference type="InterPro" id="IPR029063">
    <property type="entry name" value="SAM-dependent_MTases_sf"/>
</dbReference>
<dbReference type="Gene3D" id="3.40.50.150">
    <property type="entry name" value="Vaccinia Virus protein VP39"/>
    <property type="match status" value="1"/>
</dbReference>
<dbReference type="Pfam" id="PF08241">
    <property type="entry name" value="Methyltransf_11"/>
    <property type="match status" value="1"/>
</dbReference>